<feature type="region of interest" description="Disordered" evidence="9">
    <location>
        <begin position="1"/>
        <end position="26"/>
    </location>
</feature>
<evidence type="ECO:0000256" key="9">
    <source>
        <dbReference type="SAM" id="MobiDB-lite"/>
    </source>
</evidence>
<evidence type="ECO:0000256" key="1">
    <source>
        <dbReference type="ARBA" id="ARBA00001798"/>
    </source>
</evidence>
<dbReference type="GO" id="GO:0061630">
    <property type="term" value="F:ubiquitin protein ligase activity"/>
    <property type="evidence" value="ECO:0007669"/>
    <property type="project" value="UniProtKB-EC"/>
</dbReference>
<feature type="compositionally biased region" description="Low complexity" evidence="9">
    <location>
        <begin position="148"/>
        <end position="161"/>
    </location>
</feature>
<proteinExistence type="predicted"/>
<dbReference type="PANTHER" id="PTHR11685">
    <property type="entry name" value="RBR FAMILY RING FINGER AND IBR DOMAIN-CONTAINING"/>
    <property type="match status" value="1"/>
</dbReference>
<feature type="compositionally biased region" description="Low complexity" evidence="9">
    <location>
        <begin position="228"/>
        <end position="248"/>
    </location>
</feature>
<comment type="caution">
    <text evidence="11">The sequence shown here is derived from an EMBL/GenBank/DDBJ whole genome shotgun (WGS) entry which is preliminary data.</text>
</comment>
<comment type="catalytic activity">
    <reaction evidence="1">
        <text>[E2 ubiquitin-conjugating enzyme]-S-ubiquitinyl-L-cysteine + [acceptor protein]-L-lysine = [E2 ubiquitin-conjugating enzyme]-L-cysteine + [acceptor protein]-N(6)-ubiquitinyl-L-lysine.</text>
        <dbReference type="EC" id="2.3.2.31"/>
    </reaction>
</comment>
<feature type="region of interest" description="Disordered" evidence="9">
    <location>
        <begin position="668"/>
        <end position="706"/>
    </location>
</feature>
<dbReference type="SUPFAM" id="SSF57850">
    <property type="entry name" value="RING/U-box"/>
    <property type="match status" value="2"/>
</dbReference>
<feature type="region of interest" description="Disordered" evidence="9">
    <location>
        <begin position="141"/>
        <end position="323"/>
    </location>
</feature>
<dbReference type="InterPro" id="IPR002867">
    <property type="entry name" value="IBR_dom"/>
</dbReference>
<dbReference type="Proteomes" id="UP000269276">
    <property type="component" value="Unassembled WGS sequence"/>
</dbReference>
<keyword evidence="6" id="KW-0863">Zinc-finger</keyword>
<feature type="compositionally biased region" description="Polar residues" evidence="9">
    <location>
        <begin position="251"/>
        <end position="277"/>
    </location>
</feature>
<gene>
    <name evidence="11" type="ORF">D0863_07976</name>
</gene>
<feature type="compositionally biased region" description="Low complexity" evidence="9">
    <location>
        <begin position="81"/>
        <end position="100"/>
    </location>
</feature>
<evidence type="ECO:0000313" key="12">
    <source>
        <dbReference type="Proteomes" id="UP000269276"/>
    </source>
</evidence>
<dbReference type="Gene3D" id="1.20.120.1750">
    <property type="match status" value="1"/>
</dbReference>
<feature type="compositionally biased region" description="Low complexity" evidence="9">
    <location>
        <begin position="171"/>
        <end position="183"/>
    </location>
</feature>
<dbReference type="EMBL" id="QWIP01000282">
    <property type="protein sequence ID" value="RMY67164.1"/>
    <property type="molecule type" value="Genomic_DNA"/>
</dbReference>
<keyword evidence="8" id="KW-0862">Zinc</keyword>
<feature type="region of interest" description="Disordered" evidence="9">
    <location>
        <begin position="554"/>
        <end position="595"/>
    </location>
</feature>
<keyword evidence="7" id="KW-0833">Ubl conjugation pathway</keyword>
<organism evidence="11 12">
    <name type="scientific">Hortaea werneckii</name>
    <name type="common">Black yeast</name>
    <name type="synonym">Cladosporium werneckii</name>
    <dbReference type="NCBI Taxonomy" id="91943"/>
    <lineage>
        <taxon>Eukaryota</taxon>
        <taxon>Fungi</taxon>
        <taxon>Dikarya</taxon>
        <taxon>Ascomycota</taxon>
        <taxon>Pezizomycotina</taxon>
        <taxon>Dothideomycetes</taxon>
        <taxon>Dothideomycetidae</taxon>
        <taxon>Mycosphaerellales</taxon>
        <taxon>Teratosphaeriaceae</taxon>
        <taxon>Hortaea</taxon>
    </lineage>
</organism>
<evidence type="ECO:0000256" key="5">
    <source>
        <dbReference type="ARBA" id="ARBA00022737"/>
    </source>
</evidence>
<accession>A0A3M7DSE0</accession>
<keyword evidence="4" id="KW-0479">Metal-binding</keyword>
<evidence type="ECO:0000256" key="2">
    <source>
        <dbReference type="ARBA" id="ARBA00012251"/>
    </source>
</evidence>
<keyword evidence="3" id="KW-0808">Transferase</keyword>
<reference evidence="11 12" key="1">
    <citation type="journal article" date="2018" name="BMC Genomics">
        <title>Genomic evidence for intraspecific hybridization in a clonal and extremely halotolerant yeast.</title>
        <authorList>
            <person name="Gostincar C."/>
            <person name="Stajich J.E."/>
            <person name="Zupancic J."/>
            <person name="Zalar P."/>
            <person name="Gunde-Cimerman N."/>
        </authorList>
    </citation>
    <scope>NUCLEOTIDE SEQUENCE [LARGE SCALE GENOMIC DNA]</scope>
    <source>
        <strain evidence="11 12">EXF-2682</strain>
    </source>
</reference>
<dbReference type="AlphaFoldDB" id="A0A3M7DSE0"/>
<evidence type="ECO:0000256" key="8">
    <source>
        <dbReference type="ARBA" id="ARBA00022833"/>
    </source>
</evidence>
<dbReference type="Pfam" id="PF01485">
    <property type="entry name" value="IBR"/>
    <property type="match status" value="2"/>
</dbReference>
<dbReference type="PROSITE" id="PS00518">
    <property type="entry name" value="ZF_RING_1"/>
    <property type="match status" value="1"/>
</dbReference>
<dbReference type="EC" id="2.3.2.31" evidence="2"/>
<dbReference type="PROSITE" id="PS51873">
    <property type="entry name" value="TRIAD"/>
    <property type="match status" value="1"/>
</dbReference>
<feature type="compositionally biased region" description="Basic and acidic residues" evidence="9">
    <location>
        <begin position="283"/>
        <end position="301"/>
    </location>
</feature>
<dbReference type="OrthoDB" id="9977870at2759"/>
<sequence length="706" mass="79393">MIPNVTDLGGSRTFRQQRANARLPPSPPLGHYLSQYGAAIRTSLRHVLSCCTYYVFLSSFFAEAYAYRVCFLSISMATTSSAGSSRRSSRTARPSRANAAGSKHRERAAKVEQEVKEPDVEELRRRRAAYYGRPVAEKLKIIRTRPASTSSTSSKTKTRSSNDLRHKKKSLSSQRSTASSNRSKTSRRREKDDPGLVYTAPPSVGEASSEGRSKDEVRAERRRHSRRSSSYSSNLESLAESELAPEDSISMVAQRQPSGSRSSNRPNLKRSNTTSSKLPPISEKPDGKPDVPNRRSSKRESTLFGALFRRNTTNAKPTPEPPPPRLVECLTCASDDVPYSSSAKLACGHRMCHECLKRVFEMSMKDPAHMPPRCCTDDHIPLKHVDKLFDLKFKTHWNRKYQEYHTKNRIYCPAPKCGEWIKPSHIHKDKEGKKYAACPRCKLKVCTLCNNKAHKSRDCPKDPEIAKLVEQAKEKGWQRCYNCSSLVELKEGCNHMTCRCMAQFCMICGSKWKTCECPWFNYTSLPNPDRLNDMRVPEPIRVIYRRVMDATAPAGRPQAAPLAADAAAAAEQRQRQAPPPPMPRRTTTYQDELEQRRRQERLDADLARRLQLASLMDNNSNEDEPSPRQRAQAETFGVGNATGHFMNDDYVRNAANVVMNAFGDANMGRRGERASGRRRRARQPNQNGGDHGLAPNFLGDASVLGI</sequence>
<feature type="compositionally biased region" description="Basic and acidic residues" evidence="9">
    <location>
        <begin position="209"/>
        <end position="219"/>
    </location>
</feature>
<dbReference type="CDD" id="cd22584">
    <property type="entry name" value="Rcat_RBR_unk"/>
    <property type="match status" value="1"/>
</dbReference>
<feature type="compositionally biased region" description="Basic and acidic residues" evidence="9">
    <location>
        <begin position="108"/>
        <end position="123"/>
    </location>
</feature>
<dbReference type="InterPro" id="IPR031127">
    <property type="entry name" value="E3_UB_ligase_RBR"/>
</dbReference>
<dbReference type="InterPro" id="IPR017907">
    <property type="entry name" value="Znf_RING_CS"/>
</dbReference>
<evidence type="ECO:0000313" key="11">
    <source>
        <dbReference type="EMBL" id="RMY67164.1"/>
    </source>
</evidence>
<evidence type="ECO:0000256" key="4">
    <source>
        <dbReference type="ARBA" id="ARBA00022723"/>
    </source>
</evidence>
<dbReference type="InterPro" id="IPR044066">
    <property type="entry name" value="TRIAD_supradom"/>
</dbReference>
<dbReference type="GO" id="GO:0008270">
    <property type="term" value="F:zinc ion binding"/>
    <property type="evidence" value="ECO:0007669"/>
    <property type="project" value="UniProtKB-KW"/>
</dbReference>
<dbReference type="GO" id="GO:0016567">
    <property type="term" value="P:protein ubiquitination"/>
    <property type="evidence" value="ECO:0007669"/>
    <property type="project" value="InterPro"/>
</dbReference>
<evidence type="ECO:0000256" key="6">
    <source>
        <dbReference type="ARBA" id="ARBA00022771"/>
    </source>
</evidence>
<keyword evidence="5" id="KW-0677">Repeat</keyword>
<evidence type="ECO:0000256" key="3">
    <source>
        <dbReference type="ARBA" id="ARBA00022679"/>
    </source>
</evidence>
<protein>
    <recommendedName>
        <fullName evidence="2">RBR-type E3 ubiquitin transferase</fullName>
        <ecNumber evidence="2">2.3.2.31</ecNumber>
    </recommendedName>
</protein>
<feature type="compositionally biased region" description="Low complexity" evidence="9">
    <location>
        <begin position="554"/>
        <end position="571"/>
    </location>
</feature>
<name>A0A3M7DSE0_HORWE</name>
<feature type="domain" description="RING-type" evidence="10">
    <location>
        <begin position="325"/>
        <end position="526"/>
    </location>
</feature>
<evidence type="ECO:0000256" key="7">
    <source>
        <dbReference type="ARBA" id="ARBA00022786"/>
    </source>
</evidence>
<evidence type="ECO:0000259" key="10">
    <source>
        <dbReference type="PROSITE" id="PS51873"/>
    </source>
</evidence>
<dbReference type="VEuPathDB" id="FungiDB:BTJ68_02491"/>
<dbReference type="CDD" id="cd20335">
    <property type="entry name" value="BRcat_RBR"/>
    <property type="match status" value="1"/>
</dbReference>
<feature type="region of interest" description="Disordered" evidence="9">
    <location>
        <begin position="81"/>
        <end position="123"/>
    </location>
</feature>